<organism evidence="1 2">
    <name type="scientific">Gemmobacter lanyuensis</name>
    <dbReference type="NCBI Taxonomy" id="1054497"/>
    <lineage>
        <taxon>Bacteria</taxon>
        <taxon>Pseudomonadati</taxon>
        <taxon>Pseudomonadota</taxon>
        <taxon>Alphaproteobacteria</taxon>
        <taxon>Rhodobacterales</taxon>
        <taxon>Paracoccaceae</taxon>
        <taxon>Gemmobacter</taxon>
    </lineage>
</organism>
<dbReference type="AlphaFoldDB" id="A0A918IRJ6"/>
<name>A0A918IRJ6_9RHOB</name>
<dbReference type="EMBL" id="BMYQ01000002">
    <property type="protein sequence ID" value="GGW25553.1"/>
    <property type="molecule type" value="Genomic_DNA"/>
</dbReference>
<accession>A0A918IRJ6</accession>
<comment type="caution">
    <text evidence="1">The sequence shown here is derived from an EMBL/GenBank/DDBJ whole genome shotgun (WGS) entry which is preliminary data.</text>
</comment>
<proteinExistence type="predicted"/>
<evidence type="ECO:0000313" key="2">
    <source>
        <dbReference type="Proteomes" id="UP000628984"/>
    </source>
</evidence>
<keyword evidence="2" id="KW-1185">Reference proteome</keyword>
<dbReference type="Proteomes" id="UP000628984">
    <property type="component" value="Unassembled WGS sequence"/>
</dbReference>
<evidence type="ECO:0008006" key="3">
    <source>
        <dbReference type="Google" id="ProtNLM"/>
    </source>
</evidence>
<sequence length="104" mass="11178">MFLTPFRAAELTLETGVMIAEAQAVIAMRLWGMAGLWNTAPEESLRMVQEKAEAALQSTLAAGRAVMNGKDSTAVALAALKPVRHHTRANMKRLSARGPAVYKG</sequence>
<reference evidence="1" key="2">
    <citation type="submission" date="2020-09" db="EMBL/GenBank/DDBJ databases">
        <authorList>
            <person name="Sun Q."/>
            <person name="Kim S."/>
        </authorList>
    </citation>
    <scope>NUCLEOTIDE SEQUENCE</scope>
    <source>
        <strain evidence="1">KCTC 23714</strain>
    </source>
</reference>
<protein>
    <recommendedName>
        <fullName evidence="3">Antifreeze protein</fullName>
    </recommendedName>
</protein>
<evidence type="ECO:0000313" key="1">
    <source>
        <dbReference type="EMBL" id="GGW25553.1"/>
    </source>
</evidence>
<reference evidence="1" key="1">
    <citation type="journal article" date="2014" name="Int. J. Syst. Evol. Microbiol.">
        <title>Complete genome sequence of Corynebacterium casei LMG S-19264T (=DSM 44701T), isolated from a smear-ripened cheese.</title>
        <authorList>
            <consortium name="US DOE Joint Genome Institute (JGI-PGF)"/>
            <person name="Walter F."/>
            <person name="Albersmeier A."/>
            <person name="Kalinowski J."/>
            <person name="Ruckert C."/>
        </authorList>
    </citation>
    <scope>NUCLEOTIDE SEQUENCE</scope>
    <source>
        <strain evidence="1">KCTC 23714</strain>
    </source>
</reference>
<dbReference type="RefSeq" id="WP_189632903.1">
    <property type="nucleotide sequence ID" value="NZ_BMYQ01000002.1"/>
</dbReference>
<gene>
    <name evidence="1" type="ORF">GCM10011452_11700</name>
</gene>